<evidence type="ECO:0000313" key="10">
    <source>
        <dbReference type="Proteomes" id="UP000309673"/>
    </source>
</evidence>
<dbReference type="PROSITE" id="PS01258">
    <property type="entry name" value="BH2"/>
    <property type="match status" value="1"/>
</dbReference>
<evidence type="ECO:0000256" key="7">
    <source>
        <dbReference type="SAM" id="Phobius"/>
    </source>
</evidence>
<feature type="transmembrane region" description="Helical" evidence="7">
    <location>
        <begin position="165"/>
        <end position="184"/>
    </location>
</feature>
<dbReference type="InterPro" id="IPR020726">
    <property type="entry name" value="Bcl2_BH2_motif_CS"/>
</dbReference>
<keyword evidence="4 7" id="KW-0812">Transmembrane</keyword>
<keyword evidence="10" id="KW-1185">Reference proteome</keyword>
<feature type="transmembrane region" description="Helical" evidence="7">
    <location>
        <begin position="367"/>
        <end position="386"/>
    </location>
</feature>
<proteinExistence type="inferred from homology"/>
<dbReference type="OrthoDB" id="9607at2"/>
<dbReference type="Pfam" id="PF07690">
    <property type="entry name" value="MFS_1"/>
    <property type="match status" value="1"/>
</dbReference>
<reference evidence="9 10" key="1">
    <citation type="submission" date="2019-04" db="EMBL/GenBank/DDBJ databases">
        <title>Cohnella sp. nov., isolated from soil.</title>
        <authorList>
            <person name="Kim W."/>
        </authorList>
    </citation>
    <scope>NUCLEOTIDE SEQUENCE [LARGE SCALE GENOMIC DNA]</scope>
    <source>
        <strain evidence="9 10">CAU 1483</strain>
    </source>
</reference>
<feature type="transmembrane region" description="Helical" evidence="7">
    <location>
        <begin position="77"/>
        <end position="95"/>
    </location>
</feature>
<dbReference type="PANTHER" id="PTHR23506:SF23">
    <property type="entry name" value="GH10249P"/>
    <property type="match status" value="1"/>
</dbReference>
<gene>
    <name evidence="9" type="ORF">E5161_04055</name>
</gene>
<dbReference type="InterPro" id="IPR036259">
    <property type="entry name" value="MFS_trans_sf"/>
</dbReference>
<keyword evidence="6 7" id="KW-0472">Membrane</keyword>
<evidence type="ECO:0000259" key="8">
    <source>
        <dbReference type="PROSITE" id="PS50850"/>
    </source>
</evidence>
<evidence type="ECO:0000313" key="9">
    <source>
        <dbReference type="EMBL" id="TJY43078.1"/>
    </source>
</evidence>
<dbReference type="InterPro" id="IPR050930">
    <property type="entry name" value="MFS_Vesicular_Transporter"/>
</dbReference>
<feature type="transmembrane region" description="Helical" evidence="7">
    <location>
        <begin position="218"/>
        <end position="239"/>
    </location>
</feature>
<protein>
    <submittedName>
        <fullName evidence="9">MFS transporter</fullName>
    </submittedName>
</protein>
<feature type="transmembrane region" description="Helical" evidence="7">
    <location>
        <begin position="278"/>
        <end position="296"/>
    </location>
</feature>
<keyword evidence="5 7" id="KW-1133">Transmembrane helix</keyword>
<dbReference type="AlphaFoldDB" id="A0A4U0FE71"/>
<name>A0A4U0FE71_9BACL</name>
<evidence type="ECO:0000256" key="3">
    <source>
        <dbReference type="ARBA" id="ARBA00022448"/>
    </source>
</evidence>
<comment type="caution">
    <text evidence="9">The sequence shown here is derived from an EMBL/GenBank/DDBJ whole genome shotgun (WGS) entry which is preliminary data.</text>
</comment>
<dbReference type="EMBL" id="SUPK01000002">
    <property type="protein sequence ID" value="TJY43078.1"/>
    <property type="molecule type" value="Genomic_DNA"/>
</dbReference>
<comment type="subcellular location">
    <subcellularLocation>
        <location evidence="1">Cell membrane</location>
        <topology evidence="1">Multi-pass membrane protein</topology>
    </subcellularLocation>
</comment>
<feature type="transmembrane region" description="Helical" evidence="7">
    <location>
        <begin position="44"/>
        <end position="65"/>
    </location>
</feature>
<feature type="transmembrane region" description="Helical" evidence="7">
    <location>
        <begin position="302"/>
        <end position="323"/>
    </location>
</feature>
<dbReference type="PROSITE" id="PS50850">
    <property type="entry name" value="MFS"/>
    <property type="match status" value="1"/>
</dbReference>
<evidence type="ECO:0000256" key="6">
    <source>
        <dbReference type="ARBA" id="ARBA00023136"/>
    </source>
</evidence>
<dbReference type="InterPro" id="IPR011701">
    <property type="entry name" value="MFS"/>
</dbReference>
<feature type="transmembrane region" description="Helical" evidence="7">
    <location>
        <begin position="12"/>
        <end position="32"/>
    </location>
</feature>
<evidence type="ECO:0000256" key="5">
    <source>
        <dbReference type="ARBA" id="ARBA00022989"/>
    </source>
</evidence>
<feature type="transmembrane region" description="Helical" evidence="7">
    <location>
        <begin position="139"/>
        <end position="159"/>
    </location>
</feature>
<evidence type="ECO:0000256" key="2">
    <source>
        <dbReference type="ARBA" id="ARBA00009458"/>
    </source>
</evidence>
<accession>A0A4U0FE71</accession>
<dbReference type="Gene3D" id="1.20.1250.20">
    <property type="entry name" value="MFS general substrate transporter like domains"/>
    <property type="match status" value="2"/>
</dbReference>
<evidence type="ECO:0000256" key="4">
    <source>
        <dbReference type="ARBA" id="ARBA00022692"/>
    </source>
</evidence>
<dbReference type="PANTHER" id="PTHR23506">
    <property type="entry name" value="GH10249P"/>
    <property type="match status" value="1"/>
</dbReference>
<feature type="transmembrane region" description="Helical" evidence="7">
    <location>
        <begin position="251"/>
        <end position="271"/>
    </location>
</feature>
<keyword evidence="3" id="KW-0813">Transport</keyword>
<dbReference type="Proteomes" id="UP000309673">
    <property type="component" value="Unassembled WGS sequence"/>
</dbReference>
<organism evidence="9 10">
    <name type="scientific">Cohnella pontilimi</name>
    <dbReference type="NCBI Taxonomy" id="2564100"/>
    <lineage>
        <taxon>Bacteria</taxon>
        <taxon>Bacillati</taxon>
        <taxon>Bacillota</taxon>
        <taxon>Bacilli</taxon>
        <taxon>Bacillales</taxon>
        <taxon>Paenibacillaceae</taxon>
        <taxon>Cohnella</taxon>
    </lineage>
</organism>
<dbReference type="GO" id="GO:0005886">
    <property type="term" value="C:plasma membrane"/>
    <property type="evidence" value="ECO:0007669"/>
    <property type="project" value="UniProtKB-SubCell"/>
</dbReference>
<feature type="domain" description="Major facilitator superfamily (MFS) profile" evidence="8">
    <location>
        <begin position="11"/>
        <end position="391"/>
    </location>
</feature>
<sequence>MKINHGSQRTRLMLLSAATILYWASMYIYVPILSPYLESRGLSVGWIGFIIGSYGITQIVVRLPLGLYSDAMRRRKPFLIAGLLAGALSCVLFLLPGTWGGPLGGRLLAGLCASAWVPFSVLYASYYPQNKTSQAMGTLSFLTVSGQLAGMLGSGWLTEVGGWDTAFRTGIVLAVIGILVVLLVHEPKTDSAAASTHESRLDLKAIFRSATLWKVSSLSVLAHAILFITMFGFTPLYAVKLGANEAQLTGIVASFMIPHAIVSLISGRILASRFGTKPLLIMGFLLAGVCTALMPYCQSLGWLAVTQGFNGAAQALYFPLLLGMAIQGFPGSLRASAMGLFQSVYSVGMFLGPYLAGALNAMGGLKAGFLFGAALGIVAAMLAAVFSRRPSAVQQEHSRYESRASN</sequence>
<evidence type="ECO:0000256" key="1">
    <source>
        <dbReference type="ARBA" id="ARBA00004651"/>
    </source>
</evidence>
<dbReference type="SUPFAM" id="SSF103473">
    <property type="entry name" value="MFS general substrate transporter"/>
    <property type="match status" value="1"/>
</dbReference>
<feature type="transmembrane region" description="Helical" evidence="7">
    <location>
        <begin position="107"/>
        <end position="127"/>
    </location>
</feature>
<dbReference type="GO" id="GO:0022857">
    <property type="term" value="F:transmembrane transporter activity"/>
    <property type="evidence" value="ECO:0007669"/>
    <property type="project" value="InterPro"/>
</dbReference>
<comment type="similarity">
    <text evidence="2">Belongs to the Bcl-2 family.</text>
</comment>
<feature type="transmembrane region" description="Helical" evidence="7">
    <location>
        <begin position="335"/>
        <end position="355"/>
    </location>
</feature>
<dbReference type="RefSeq" id="WP_136776443.1">
    <property type="nucleotide sequence ID" value="NZ_SUPK01000002.1"/>
</dbReference>
<dbReference type="InterPro" id="IPR020846">
    <property type="entry name" value="MFS_dom"/>
</dbReference>